<evidence type="ECO:0008006" key="4">
    <source>
        <dbReference type="Google" id="ProtNLM"/>
    </source>
</evidence>
<dbReference type="PANTHER" id="PTHR33416">
    <property type="entry name" value="NUCLEAR PORE COMPLEX PROTEIN NUP1"/>
    <property type="match status" value="1"/>
</dbReference>
<feature type="compositionally biased region" description="Basic and acidic residues" evidence="1">
    <location>
        <begin position="738"/>
        <end position="759"/>
    </location>
</feature>
<feature type="region of interest" description="Disordered" evidence="1">
    <location>
        <begin position="644"/>
        <end position="678"/>
    </location>
</feature>
<dbReference type="FunCoup" id="A0A200R337">
    <property type="interactions" value="1457"/>
</dbReference>
<feature type="compositionally biased region" description="Basic and acidic residues" evidence="1">
    <location>
        <begin position="521"/>
        <end position="533"/>
    </location>
</feature>
<organism evidence="2 3">
    <name type="scientific">Macleaya cordata</name>
    <name type="common">Five-seeded plume-poppy</name>
    <name type="synonym">Bocconia cordata</name>
    <dbReference type="NCBI Taxonomy" id="56857"/>
    <lineage>
        <taxon>Eukaryota</taxon>
        <taxon>Viridiplantae</taxon>
        <taxon>Streptophyta</taxon>
        <taxon>Embryophyta</taxon>
        <taxon>Tracheophyta</taxon>
        <taxon>Spermatophyta</taxon>
        <taxon>Magnoliopsida</taxon>
        <taxon>Ranunculales</taxon>
        <taxon>Papaveraceae</taxon>
        <taxon>Papaveroideae</taxon>
        <taxon>Macleaya</taxon>
    </lineage>
</organism>
<feature type="compositionally biased region" description="Polar residues" evidence="1">
    <location>
        <begin position="317"/>
        <end position="336"/>
    </location>
</feature>
<dbReference type="InParanoid" id="A0A200R337"/>
<evidence type="ECO:0000313" key="3">
    <source>
        <dbReference type="Proteomes" id="UP000195402"/>
    </source>
</evidence>
<dbReference type="Proteomes" id="UP000195402">
    <property type="component" value="Unassembled WGS sequence"/>
</dbReference>
<feature type="region of interest" description="Disordered" evidence="1">
    <location>
        <begin position="157"/>
        <end position="179"/>
    </location>
</feature>
<feature type="region of interest" description="Disordered" evidence="1">
    <location>
        <begin position="1194"/>
        <end position="1229"/>
    </location>
</feature>
<dbReference type="OMA" id="ESCPNDH"/>
<dbReference type="STRING" id="56857.A0A200R337"/>
<feature type="compositionally biased region" description="Polar residues" evidence="1">
    <location>
        <begin position="1214"/>
        <end position="1229"/>
    </location>
</feature>
<dbReference type="GO" id="GO:0071763">
    <property type="term" value="P:nuclear membrane organization"/>
    <property type="evidence" value="ECO:0007669"/>
    <property type="project" value="TreeGrafter"/>
</dbReference>
<reference evidence="2 3" key="1">
    <citation type="journal article" date="2017" name="Mol. Plant">
        <title>The Genome of Medicinal Plant Macleaya cordata Provides New Insights into Benzylisoquinoline Alkaloids Metabolism.</title>
        <authorList>
            <person name="Liu X."/>
            <person name="Liu Y."/>
            <person name="Huang P."/>
            <person name="Ma Y."/>
            <person name="Qing Z."/>
            <person name="Tang Q."/>
            <person name="Cao H."/>
            <person name="Cheng P."/>
            <person name="Zheng Y."/>
            <person name="Yuan Z."/>
            <person name="Zhou Y."/>
            <person name="Liu J."/>
            <person name="Tang Z."/>
            <person name="Zhuo Y."/>
            <person name="Zhang Y."/>
            <person name="Yu L."/>
            <person name="Huang J."/>
            <person name="Yang P."/>
            <person name="Peng Q."/>
            <person name="Zhang J."/>
            <person name="Jiang W."/>
            <person name="Zhang Z."/>
            <person name="Lin K."/>
            <person name="Ro D.K."/>
            <person name="Chen X."/>
            <person name="Xiong X."/>
            <person name="Shang Y."/>
            <person name="Huang S."/>
            <person name="Zeng J."/>
        </authorList>
    </citation>
    <scope>NUCLEOTIDE SEQUENCE [LARGE SCALE GENOMIC DNA]</scope>
    <source>
        <strain evidence="3">cv. BLH2017</strain>
        <tissue evidence="2">Root</tissue>
    </source>
</reference>
<name>A0A200R337_MACCD</name>
<feature type="compositionally biased region" description="Low complexity" evidence="1">
    <location>
        <begin position="939"/>
        <end position="956"/>
    </location>
</feature>
<feature type="region of interest" description="Disordered" evidence="1">
    <location>
        <begin position="546"/>
        <end position="567"/>
    </location>
</feature>
<keyword evidence="3" id="KW-1185">Reference proteome</keyword>
<sequence>MAPAAAAGSYEGGAGGKFRKKPFRINATPYQRPPTAIRNPHDGGRNGWISKIVDPASRIISKSAQMLFSSVFRKSLPAPPPPVTEANHDPREQFREADPIIPSSGAHGRVGNVGDHPNSSSRVDGINELEQILRQKTFTRQVFIDRLTELLHSRTVDVSPDDGKKTSGPSTSQRETVQDNPELAHMVVQENGMESQQLNGGISAPTVSSSALEQDLASPAELAKAYMGNRPSKVSPSTLGLRSQALREDVSLLMNVPFTPKSPSMSLVPRSAVRFAGVSENGYLTPRPRGRSAIYSMARTPYSRVHNTGTLKIDVNATPSTSSQWPRESNTLSGGKQASKRRISVLDNDIGSVGPIRRIRQKTNMMMSPSKNMILPAPGSSLSNHGTVHGSYAAHGSASSTQKHLLDVSKHNTSNLKQSENGHSSISTTSFASVPSQSTEMAQKILQQLDKLVPSPKQKSSELKLAVAREKSPSKLTLSMLKGQALRSVEDVDSSKVLINAQNPGTFDGLGGSSVSGSRDSTPRKKDKVDENGPTKIIAFGDKLAPKENGVQTTQSTKDTVPSDKASDSAISNFAVRAPQKRAFQMSAHEDFLELDDDSYCGKVASTPLNTEKEKFGPAVVESMTVVTETVTVGNPFISSTEARPGSFILNGADTGASDGPAASKKTPAPQPLSSVERAEPKEHIASAFSFASKNFDKASQLESSGIVFGARPDSKPETSNSTAAVVAAATETASKVAELDKNDKDKTQKAGDSFKRPENAFFSPVSTSTAPSSFGASTNSSLNNGLFASTTSMFSVPATPPASDTSKGLITATATVTATATTTTTTITPSPTPTVATTTSDTSSIANTNSSQSTTSATPSFSAAPAFQFGSSTSAAVVSSNSASVPLATTSIESTDSERKTKQASPFGSLISVGASSSSFTSTGNGGIFGFSASAPSSTTNSFTNNNQPQSSNPFGSASGSLFGAQVVPAETGTGIAPFTQSTPSQFGSSAPSPVFGLSGSSALSSGSSPFGSSASGANLFSSSSGFGQSSSTSFAMPSGSFSSGSGTSIFSSSSQSASTSIFASGFGSASSPGTFQFGASNPAAGSASSPATGFSFGSSTATSAAGSAPITFGSSLASSSGSPFSFTSAPATTSSASVSPAGPVFGTTNSVMAFGSMSPSNDQMNMEDSMAEDTIQASAPVVSVFGQPANSPSPFTFGSPAPSGGTPMFQFGGQQNQVTPQNPSPFQAGNLEFAGAGSFSLGSTGGGDKSGRKMFKAKRPQSRKRMNVLLALRCCNFGFVSLSVEHLKTTSWLVGWLVLVGFSDQVAGHAFMYYLFLCNIELLESRQCSQRSKDALILGSSDFAFGIRRTKPQNVTWLDITTAGVKDKDVQRLRKDTVSGVRHLDRCARHGGARVQMSGRMSDEYRPGLSVTRQDASGLFSVTVAGITTLPVTVAGITTLPVAVVGSATLPVAVV</sequence>
<accession>A0A200R337</accession>
<proteinExistence type="predicted"/>
<feature type="compositionally biased region" description="Polar residues" evidence="1">
    <location>
        <begin position="550"/>
        <end position="560"/>
    </location>
</feature>
<dbReference type="EMBL" id="MVGT01000452">
    <property type="protein sequence ID" value="OVA17122.1"/>
    <property type="molecule type" value="Genomic_DNA"/>
</dbReference>
<feature type="region of interest" description="Disordered" evidence="1">
    <location>
        <begin position="99"/>
        <end position="123"/>
    </location>
</feature>
<dbReference type="OrthoDB" id="653468at2759"/>
<dbReference type="PANTHER" id="PTHR33416:SF20">
    <property type="entry name" value="NUCLEAR PORE COMPLEX PROTEIN NUP1"/>
    <property type="match status" value="1"/>
</dbReference>
<comment type="caution">
    <text evidence="2">The sequence shown here is derived from an EMBL/GenBank/DDBJ whole genome shotgun (WGS) entry which is preliminary data.</text>
</comment>
<evidence type="ECO:0000256" key="1">
    <source>
        <dbReference type="SAM" id="MobiDB-lite"/>
    </source>
</evidence>
<dbReference type="GO" id="GO:0005635">
    <property type="term" value="C:nuclear envelope"/>
    <property type="evidence" value="ECO:0007669"/>
    <property type="project" value="TreeGrafter"/>
</dbReference>
<feature type="region of interest" description="Disordered" evidence="1">
    <location>
        <begin position="501"/>
        <end position="534"/>
    </location>
</feature>
<feature type="region of interest" description="Disordered" evidence="1">
    <location>
        <begin position="314"/>
        <end position="343"/>
    </location>
</feature>
<feature type="region of interest" description="Disordered" evidence="1">
    <location>
        <begin position="738"/>
        <end position="770"/>
    </location>
</feature>
<feature type="region of interest" description="Disordered" evidence="1">
    <location>
        <begin position="939"/>
        <end position="959"/>
    </location>
</feature>
<gene>
    <name evidence="2" type="ORF">BVC80_9045g12</name>
</gene>
<evidence type="ECO:0000313" key="2">
    <source>
        <dbReference type="EMBL" id="OVA17122.1"/>
    </source>
</evidence>
<feature type="region of interest" description="Disordered" evidence="1">
    <location>
        <begin position="1"/>
        <end position="49"/>
    </location>
</feature>
<feature type="compositionally biased region" description="Polar residues" evidence="1">
    <location>
        <begin position="167"/>
        <end position="179"/>
    </location>
</feature>
<feature type="region of interest" description="Disordered" evidence="1">
    <location>
        <begin position="414"/>
        <end position="434"/>
    </location>
</feature>
<feature type="region of interest" description="Disordered" evidence="1">
    <location>
        <begin position="823"/>
        <end position="860"/>
    </location>
</feature>
<protein>
    <recommendedName>
        <fullName evidence="4">Nuclear pore complex protein</fullName>
    </recommendedName>
</protein>